<evidence type="ECO:0000313" key="1">
    <source>
        <dbReference type="EMBL" id="TDF72793.1"/>
    </source>
</evidence>
<organism evidence="1 2">
    <name type="scientific">Candidatus Syntrophosphaera thermopropionivorans</name>
    <dbReference type="NCBI Taxonomy" id="2593015"/>
    <lineage>
        <taxon>Bacteria</taxon>
        <taxon>Pseudomonadati</taxon>
        <taxon>Candidatus Cloacimonadota</taxon>
        <taxon>Candidatus Cloacimonadia</taxon>
        <taxon>Candidatus Cloacimonadales</taxon>
        <taxon>Candidatus Cloacimonadaceae</taxon>
        <taxon>Candidatus Syntrophosphaera</taxon>
    </lineage>
</organism>
<comment type="caution">
    <text evidence="1">The sequence shown here is derived from an EMBL/GenBank/DDBJ whole genome shotgun (WGS) entry which is preliminary data.</text>
</comment>
<name>A0AC61QIM8_9BACT</name>
<keyword evidence="2" id="KW-1185">Reference proteome</keyword>
<evidence type="ECO:0000313" key="2">
    <source>
        <dbReference type="Proteomes" id="UP000294588"/>
    </source>
</evidence>
<accession>A0AC61QIM8</accession>
<dbReference type="Proteomes" id="UP000294588">
    <property type="component" value="Unassembled WGS sequence"/>
</dbReference>
<protein>
    <submittedName>
        <fullName evidence="1">FAD-binding protein</fullName>
    </submittedName>
</protein>
<gene>
    <name evidence="1" type="ORF">E0946_05105</name>
</gene>
<dbReference type="EMBL" id="SMOG01000015">
    <property type="protein sequence ID" value="TDF72793.1"/>
    <property type="molecule type" value="Genomic_DNA"/>
</dbReference>
<reference evidence="1" key="1">
    <citation type="submission" date="2019-03" db="EMBL/GenBank/DDBJ databases">
        <title>Candidatus Syntrophosphaera thermopropionivorans: a novel player in syntrophic propionate oxidation during anaerobic digestion.</title>
        <authorList>
            <person name="Dyksma S."/>
        </authorList>
    </citation>
    <scope>NUCLEOTIDE SEQUENCE</scope>
    <source>
        <strain evidence="1">W5</strain>
    </source>
</reference>
<proteinExistence type="predicted"/>
<sequence length="689" mass="74675">MENHRILKHPILPIEEREDVLFSWNGEPLLAKKGEMISSALIANGINVFGHHHKDGSAQGIFCANGQCAKCTVIADGVAVKSCMTAVTSGMEVRSLEGLPELPETPFIPKFPPLEKLEVEVLIIGGGPAGLSAAIELGKYNIDTLLIDDKQALGGKLVLQTHKFFGSEEDSNAGIRGIDIGKLLAQELQQYSSVKVWLNSTALFVFSDKKVGILKDGVYKLVTPRIILNAAGAREKFLRFPGNNLARIYGAGAFQTLVNRDLVRPTNRLFIIGGGNVGLIAGYHALQAGINVVGLAEAMPQCGGYKVHSDKLKRLGVPIYTSHTIINAEGKETVERITIAEVDSKLHPISGTEKSFACDTLLIAVGLNSLSEFTEEAKEAGIQVFAAGDAQEIAEASSAMFNGKIAGLTIAKECGKDEVEAIPSEWYAKAEVLKSHPGAIKDYQKDLPETGVFPVIHCIQEIPCNPCTTVCPTNSIHTEDGGLMSLPVYSGNCIGCYKCVLICPGLAITLVDYRKDKENPLVTMPYEVFNIPKSEGEEIELMDIEGNSLGFYTIISVIDVKKRHTQLIKVQVPKAIARKIASFRIQAKEVSEPLPEPVIPDKMPDEAMICLCERVKAGDIRKLIHSGVTNLNQIKAITRAGMGPCGAKTCENLILQLLREEGIPIEKVVPNTKRPLFIEVPLEKFPDGD</sequence>